<evidence type="ECO:0000313" key="1">
    <source>
        <dbReference type="EMBL" id="MBW0589529.1"/>
    </source>
</evidence>
<accession>A0A9Q3KYQ2</accession>
<organism evidence="1 2">
    <name type="scientific">Austropuccinia psidii MF-1</name>
    <dbReference type="NCBI Taxonomy" id="1389203"/>
    <lineage>
        <taxon>Eukaryota</taxon>
        <taxon>Fungi</taxon>
        <taxon>Dikarya</taxon>
        <taxon>Basidiomycota</taxon>
        <taxon>Pucciniomycotina</taxon>
        <taxon>Pucciniomycetes</taxon>
        <taxon>Pucciniales</taxon>
        <taxon>Sphaerophragmiaceae</taxon>
        <taxon>Austropuccinia</taxon>
    </lineage>
</organism>
<protein>
    <submittedName>
        <fullName evidence="1">Uncharacterized protein</fullName>
    </submittedName>
</protein>
<dbReference type="AlphaFoldDB" id="A0A9Q3KYQ2"/>
<sequence>MVEFGFGPILGPLFTLGPQQNWAQGPPIAPTDHGLQTAAHGVWPVDHRTSKTQDGQKMAIDHKIIKNHQNPKKAQKAIKINIHQDSSGKKPHPKKHFGGLFEAISMDNGDKTPWRKFFKISFGLSLSQ</sequence>
<dbReference type="EMBL" id="AVOT02134642">
    <property type="protein sequence ID" value="MBW0589529.1"/>
    <property type="molecule type" value="Genomic_DNA"/>
</dbReference>
<comment type="caution">
    <text evidence="1">The sequence shown here is derived from an EMBL/GenBank/DDBJ whole genome shotgun (WGS) entry which is preliminary data.</text>
</comment>
<keyword evidence="2" id="KW-1185">Reference proteome</keyword>
<gene>
    <name evidence="1" type="ORF">O181_129244</name>
</gene>
<reference evidence="1" key="1">
    <citation type="submission" date="2021-03" db="EMBL/GenBank/DDBJ databases">
        <title>Draft genome sequence of rust myrtle Austropuccinia psidii MF-1, a brazilian biotype.</title>
        <authorList>
            <person name="Quecine M.C."/>
            <person name="Pachon D.M.R."/>
            <person name="Bonatelli M.L."/>
            <person name="Correr F.H."/>
            <person name="Franceschini L.M."/>
            <person name="Leite T.F."/>
            <person name="Margarido G.R.A."/>
            <person name="Almeida C.A."/>
            <person name="Ferrarezi J.A."/>
            <person name="Labate C.A."/>
        </authorList>
    </citation>
    <scope>NUCLEOTIDE SEQUENCE</scope>
    <source>
        <strain evidence="1">MF-1</strain>
    </source>
</reference>
<proteinExistence type="predicted"/>
<dbReference type="Proteomes" id="UP000765509">
    <property type="component" value="Unassembled WGS sequence"/>
</dbReference>
<evidence type="ECO:0000313" key="2">
    <source>
        <dbReference type="Proteomes" id="UP000765509"/>
    </source>
</evidence>
<name>A0A9Q3KYQ2_9BASI</name>